<dbReference type="FunFam" id="2.60.120.260:FF:000012">
    <property type="entry name" value="F-box only protein 2"/>
    <property type="match status" value="1"/>
</dbReference>
<dbReference type="AlphaFoldDB" id="A0ABD0XA01"/>
<accession>A0ABD0XA01</accession>
<name>A0ABD0XA01_UMBPY</name>
<dbReference type="PANTHER" id="PTHR12125">
    <property type="entry name" value="F-BOX ONLY PROTEIN 6-LIKE PROTEIN"/>
    <property type="match status" value="1"/>
</dbReference>
<dbReference type="Pfam" id="PF04300">
    <property type="entry name" value="FBA"/>
    <property type="match status" value="1"/>
</dbReference>
<organism evidence="2 3">
    <name type="scientific">Umbra pygmaea</name>
    <name type="common">Eastern mudminnow</name>
    <dbReference type="NCBI Taxonomy" id="75934"/>
    <lineage>
        <taxon>Eukaryota</taxon>
        <taxon>Metazoa</taxon>
        <taxon>Chordata</taxon>
        <taxon>Craniata</taxon>
        <taxon>Vertebrata</taxon>
        <taxon>Euteleostomi</taxon>
        <taxon>Actinopterygii</taxon>
        <taxon>Neopterygii</taxon>
        <taxon>Teleostei</taxon>
        <taxon>Protacanthopterygii</taxon>
        <taxon>Esociformes</taxon>
        <taxon>Umbridae</taxon>
        <taxon>Umbra</taxon>
    </lineage>
</organism>
<dbReference type="InterPro" id="IPR008979">
    <property type="entry name" value="Galactose-bd-like_sf"/>
</dbReference>
<comment type="caution">
    <text evidence="2">The sequence shown here is derived from an EMBL/GenBank/DDBJ whole genome shotgun (WGS) entry which is preliminary data.</text>
</comment>
<gene>
    <name evidence="2" type="ORF">UPYG_G00128090</name>
</gene>
<dbReference type="PROSITE" id="PS51114">
    <property type="entry name" value="FBA"/>
    <property type="match status" value="1"/>
</dbReference>
<feature type="domain" description="FBA" evidence="1">
    <location>
        <begin position="1"/>
        <end position="182"/>
    </location>
</feature>
<dbReference type="Proteomes" id="UP001557470">
    <property type="component" value="Unassembled WGS sequence"/>
</dbReference>
<dbReference type="EMBL" id="JAGEUA010000003">
    <property type="protein sequence ID" value="KAL0994852.1"/>
    <property type="molecule type" value="Genomic_DNA"/>
</dbReference>
<dbReference type="InterPro" id="IPR039752">
    <property type="entry name" value="F-box_only"/>
</dbReference>
<evidence type="ECO:0000313" key="3">
    <source>
        <dbReference type="Proteomes" id="UP001557470"/>
    </source>
</evidence>
<dbReference type="SMART" id="SM01198">
    <property type="entry name" value="FBA"/>
    <property type="match status" value="1"/>
</dbReference>
<dbReference type="GO" id="GO:0005737">
    <property type="term" value="C:cytoplasm"/>
    <property type="evidence" value="ECO:0007669"/>
    <property type="project" value="UniProtKB-ARBA"/>
</dbReference>
<keyword evidence="3" id="KW-1185">Reference proteome</keyword>
<dbReference type="SUPFAM" id="SSF49785">
    <property type="entry name" value="Galactose-binding domain-like"/>
    <property type="match status" value="1"/>
</dbReference>
<evidence type="ECO:0000313" key="2">
    <source>
        <dbReference type="EMBL" id="KAL0994852.1"/>
    </source>
</evidence>
<dbReference type="PANTHER" id="PTHR12125:SF11">
    <property type="entry name" value="F-BOX ONLY PROTEIN 2"/>
    <property type="match status" value="1"/>
</dbReference>
<reference evidence="2 3" key="1">
    <citation type="submission" date="2024-06" db="EMBL/GenBank/DDBJ databases">
        <authorList>
            <person name="Pan Q."/>
            <person name="Wen M."/>
            <person name="Jouanno E."/>
            <person name="Zahm M."/>
            <person name="Klopp C."/>
            <person name="Cabau C."/>
            <person name="Louis A."/>
            <person name="Berthelot C."/>
            <person name="Parey E."/>
            <person name="Roest Crollius H."/>
            <person name="Montfort J."/>
            <person name="Robinson-Rechavi M."/>
            <person name="Bouchez O."/>
            <person name="Lampietro C."/>
            <person name="Lopez Roques C."/>
            <person name="Donnadieu C."/>
            <person name="Postlethwait J."/>
            <person name="Bobe J."/>
            <person name="Verreycken H."/>
            <person name="Guiguen Y."/>
        </authorList>
    </citation>
    <scope>NUCLEOTIDE SEQUENCE [LARGE SCALE GENOMIC DNA]</scope>
    <source>
        <strain evidence="2">Up_M1</strain>
        <tissue evidence="2">Testis</tissue>
    </source>
</reference>
<sequence length="182" mass="20583">MTSRNLLKNTSGAEDLKFWDVTSNGGDGWKVEKLPEECGFIVDDGEDKYFVTSFELCLKKQVIDLQAEGYSTHVLDAQPAVTVKDWYSGWFTGSKGAWCGCIYHLTVQLLDGNKKVLQEFKPEPVTLDAEHEYMSWREVSHTFSSYGPGLRYISFQHGGKDTKYWKGSYGVRVTRSSVTLKA</sequence>
<evidence type="ECO:0000259" key="1">
    <source>
        <dbReference type="PROSITE" id="PS51114"/>
    </source>
</evidence>
<protein>
    <recommendedName>
        <fullName evidence="1">FBA domain-containing protein</fullName>
    </recommendedName>
</protein>
<dbReference type="Gene3D" id="2.60.120.260">
    <property type="entry name" value="Galactose-binding domain-like"/>
    <property type="match status" value="1"/>
</dbReference>
<proteinExistence type="predicted"/>
<dbReference type="InterPro" id="IPR007397">
    <property type="entry name" value="F-box-assoc_dom"/>
</dbReference>